<reference evidence="2 3" key="1">
    <citation type="submission" date="2018-10" db="EMBL/GenBank/DDBJ databases">
        <authorList>
            <person name="Chen W.-M."/>
        </authorList>
    </citation>
    <scope>NUCLEOTIDE SEQUENCE [LARGE SCALE GENOMIC DNA]</scope>
    <source>
        <strain evidence="2 3">THS-13</strain>
    </source>
</reference>
<evidence type="ECO:0000313" key="2">
    <source>
        <dbReference type="EMBL" id="ROH91785.1"/>
    </source>
</evidence>
<evidence type="ECO:0000313" key="3">
    <source>
        <dbReference type="Proteomes" id="UP000282106"/>
    </source>
</evidence>
<keyword evidence="1" id="KW-0732">Signal</keyword>
<dbReference type="EMBL" id="RJVO01000002">
    <property type="protein sequence ID" value="ROH91785.1"/>
    <property type="molecule type" value="Genomic_DNA"/>
</dbReference>
<keyword evidence="3" id="KW-1185">Reference proteome</keyword>
<feature type="chain" id="PRO_5018268754" evidence="1">
    <location>
        <begin position="28"/>
        <end position="141"/>
    </location>
</feature>
<sequence>MSRCRLPGIVLAALWLAACGRAPQPAAAPLATAPALLPADPLTGKVWLRRDADAPPGELRIFLPDGNLLMSSCVETYRIARWQRDGADAIHWDEDGARIEARLPRLDGEQLQLELQLRGGEHQLQHYQASNTARVCPDLPR</sequence>
<comment type="caution">
    <text evidence="2">The sequence shown here is derived from an EMBL/GenBank/DDBJ whole genome shotgun (WGS) entry which is preliminary data.</text>
</comment>
<dbReference type="PROSITE" id="PS51257">
    <property type="entry name" value="PROKAR_LIPOPROTEIN"/>
    <property type="match status" value="1"/>
</dbReference>
<dbReference type="InParanoid" id="A0A3N0VGG7"/>
<dbReference type="RefSeq" id="WP_123210829.1">
    <property type="nucleotide sequence ID" value="NZ_RJVO01000002.1"/>
</dbReference>
<accession>A0A3N0VGG7</accession>
<protein>
    <submittedName>
        <fullName evidence="2">Uncharacterized protein</fullName>
    </submittedName>
</protein>
<name>A0A3N0VGG7_9GAMM</name>
<gene>
    <name evidence="2" type="ORF">ED208_05210</name>
</gene>
<evidence type="ECO:0000256" key="1">
    <source>
        <dbReference type="SAM" id="SignalP"/>
    </source>
</evidence>
<organism evidence="2 3">
    <name type="scientific">Stagnimonas aquatica</name>
    <dbReference type="NCBI Taxonomy" id="2689987"/>
    <lineage>
        <taxon>Bacteria</taxon>
        <taxon>Pseudomonadati</taxon>
        <taxon>Pseudomonadota</taxon>
        <taxon>Gammaproteobacteria</taxon>
        <taxon>Nevskiales</taxon>
        <taxon>Nevskiaceae</taxon>
        <taxon>Stagnimonas</taxon>
    </lineage>
</organism>
<dbReference type="AlphaFoldDB" id="A0A3N0VGG7"/>
<dbReference type="Proteomes" id="UP000282106">
    <property type="component" value="Unassembled WGS sequence"/>
</dbReference>
<proteinExistence type="predicted"/>
<feature type="signal peptide" evidence="1">
    <location>
        <begin position="1"/>
        <end position="27"/>
    </location>
</feature>